<evidence type="ECO:0000256" key="1">
    <source>
        <dbReference type="SAM" id="MobiDB-lite"/>
    </source>
</evidence>
<evidence type="ECO:0000313" key="3">
    <source>
        <dbReference type="Proteomes" id="UP000323011"/>
    </source>
</evidence>
<feature type="compositionally biased region" description="Low complexity" evidence="1">
    <location>
        <begin position="341"/>
        <end position="353"/>
    </location>
</feature>
<dbReference type="PROSITE" id="PS50096">
    <property type="entry name" value="IQ"/>
    <property type="match status" value="1"/>
</dbReference>
<reference evidence="2 3" key="1">
    <citation type="submission" date="2019-07" db="EMBL/GenBank/DDBJ databases">
        <title>Genomes of Cafeteria roenbergensis.</title>
        <authorList>
            <person name="Fischer M.G."/>
            <person name="Hackl T."/>
            <person name="Roman M."/>
        </authorList>
    </citation>
    <scope>NUCLEOTIDE SEQUENCE [LARGE SCALE GENOMIC DNA]</scope>
    <source>
        <strain evidence="2 3">BVI</strain>
    </source>
</reference>
<accession>A0A5A8CRV0</accession>
<feature type="region of interest" description="Disordered" evidence="1">
    <location>
        <begin position="50"/>
        <end position="82"/>
    </location>
</feature>
<dbReference type="EMBL" id="VLTN01000007">
    <property type="protein sequence ID" value="KAA0155438.1"/>
    <property type="molecule type" value="Genomic_DNA"/>
</dbReference>
<gene>
    <name evidence="2" type="ORF">FNF29_01813</name>
</gene>
<feature type="region of interest" description="Disordered" evidence="1">
    <location>
        <begin position="308"/>
        <end position="353"/>
    </location>
</feature>
<protein>
    <submittedName>
        <fullName evidence="2">Uncharacterized protein</fullName>
    </submittedName>
</protein>
<organism evidence="2 3">
    <name type="scientific">Cafeteria roenbergensis</name>
    <name type="common">Marine flagellate</name>
    <dbReference type="NCBI Taxonomy" id="33653"/>
    <lineage>
        <taxon>Eukaryota</taxon>
        <taxon>Sar</taxon>
        <taxon>Stramenopiles</taxon>
        <taxon>Bigyra</taxon>
        <taxon>Opalozoa</taxon>
        <taxon>Bicosoecida</taxon>
        <taxon>Cafeteriaceae</taxon>
        <taxon>Cafeteria</taxon>
    </lineage>
</organism>
<name>A0A5A8CRV0_CAFRO</name>
<dbReference type="AlphaFoldDB" id="A0A5A8CRV0"/>
<keyword evidence="3" id="KW-1185">Reference proteome</keyword>
<feature type="region of interest" description="Disordered" evidence="1">
    <location>
        <begin position="595"/>
        <end position="624"/>
    </location>
</feature>
<dbReference type="Proteomes" id="UP000323011">
    <property type="component" value="Unassembled WGS sequence"/>
</dbReference>
<comment type="caution">
    <text evidence="2">The sequence shown here is derived from an EMBL/GenBank/DDBJ whole genome shotgun (WGS) entry which is preliminary data.</text>
</comment>
<feature type="compositionally biased region" description="Basic residues" evidence="1">
    <location>
        <begin position="308"/>
        <end position="318"/>
    </location>
</feature>
<proteinExistence type="predicted"/>
<sequence>MSIAAPYRVAARALEWDAQLRASSLPRQAILRAAENRLKGRHSLAHGMSQAEMASLASARAQPSAVQARRRGRHAIAEARRKAARARHRAIEEAIRQRAQYEAEAPERFAAQKLRRDRQQAWLLAIARARALSVPKHVVTAGRLAAAALAFQTTHAVRIQSWWRGNSARLFVKRYAVAHRELKRVLRAAILRRRFVRSIRAHKVVVHFLESMRLVSRQRYIMLRFKRYVSAARIISRRWNAILVRREARAGLVAHQLRQTEFRMLVAFAVHRAAAAFSFSQVRRKALEESISRPARLRQLRRVVAGRSRHQVRVKHARAASPTGLTPWKSGGTAEEGRGESGSSPSMAASTVPASPSAWATSATTPIVVSSVATPALRAPRSPSPASSASSGAEAAVGFAPTAMTTPARTAAVETLGAEPPSPVVSPGLRRAPSRFEAKRVAMSAGTRARREYAQARAFIEADIASLPQIPAEKLEDEAARLTEFIEHEHRDLLWQHARIMKAMQPFYSRMRREAELQQRMSYTGAMHNFAFKPERMDPSARPPPIPRISMALQEDVLQVSVVKLRRRMFTVTGDAAWLLETASVPVNPLKLIGNAGSDRSRSPIKRVRRGTTIAPTPKQAEST</sequence>
<evidence type="ECO:0000313" key="2">
    <source>
        <dbReference type="EMBL" id="KAA0155438.1"/>
    </source>
</evidence>